<reference evidence="1" key="1">
    <citation type="journal article" date="2021" name="Proc. Natl. Acad. Sci. U.S.A.">
        <title>A Catalog of Tens of Thousands of Viruses from Human Metagenomes Reveals Hidden Associations with Chronic Diseases.</title>
        <authorList>
            <person name="Tisza M.J."/>
            <person name="Buck C.B."/>
        </authorList>
    </citation>
    <scope>NUCLEOTIDE SEQUENCE</scope>
    <source>
        <strain evidence="1">CtMYJ33</strain>
    </source>
</reference>
<evidence type="ECO:0000313" key="1">
    <source>
        <dbReference type="EMBL" id="DAE03666.1"/>
    </source>
</evidence>
<name>A0A8S5P9K6_9CAUD</name>
<protein>
    <submittedName>
        <fullName evidence="1">Uncharacterized protein</fullName>
    </submittedName>
</protein>
<accession>A0A8S5P9K6</accession>
<organism evidence="1">
    <name type="scientific">Siphoviridae sp. ctMYJ33</name>
    <dbReference type="NCBI Taxonomy" id="2825461"/>
    <lineage>
        <taxon>Viruses</taxon>
        <taxon>Duplodnaviria</taxon>
        <taxon>Heunggongvirae</taxon>
        <taxon>Uroviricota</taxon>
        <taxon>Caudoviricetes</taxon>
    </lineage>
</organism>
<proteinExistence type="predicted"/>
<dbReference type="EMBL" id="BK015370">
    <property type="protein sequence ID" value="DAE03666.1"/>
    <property type="molecule type" value="Genomic_DNA"/>
</dbReference>
<sequence>MFPNEITIFNKIENDDKTTYHTKHLKNVIWYGTDNINLSGKGIVNSDDINIVIPLESLSDYKKVSEFNELDDKSNFFTLQKEDKIVKGVADDIKSVKELSKYENVVTIKSIEENLFGSSIDNILIKGK</sequence>
<dbReference type="Pfam" id="PF20536">
    <property type="entry name" value="DUF6751"/>
    <property type="match status" value="1"/>
</dbReference>
<dbReference type="InterPro" id="IPR046639">
    <property type="entry name" value="DUF6751"/>
</dbReference>